<dbReference type="SUPFAM" id="SSF103473">
    <property type="entry name" value="MFS general substrate transporter"/>
    <property type="match status" value="1"/>
</dbReference>
<dbReference type="PANTHER" id="PTHR42910">
    <property type="entry name" value="TRANSPORTER SCO4007-RELATED"/>
    <property type="match status" value="1"/>
</dbReference>
<name>A0A8J2XYG4_9BURK</name>
<comment type="caution">
    <text evidence="6">The sequence shown here is derived from an EMBL/GenBank/DDBJ whole genome shotgun (WGS) entry which is preliminary data.</text>
</comment>
<protein>
    <submittedName>
        <fullName evidence="6">Permease</fullName>
    </submittedName>
</protein>
<dbReference type="Pfam" id="PF07690">
    <property type="entry name" value="MFS_1"/>
    <property type="match status" value="1"/>
</dbReference>
<feature type="transmembrane region" description="Helical" evidence="4">
    <location>
        <begin position="274"/>
        <end position="305"/>
    </location>
</feature>
<feature type="transmembrane region" description="Helical" evidence="4">
    <location>
        <begin position="73"/>
        <end position="89"/>
    </location>
</feature>
<feature type="transmembrane region" description="Helical" evidence="4">
    <location>
        <begin position="7"/>
        <end position="23"/>
    </location>
</feature>
<evidence type="ECO:0000256" key="4">
    <source>
        <dbReference type="SAM" id="Phobius"/>
    </source>
</evidence>
<evidence type="ECO:0000259" key="5">
    <source>
        <dbReference type="PROSITE" id="PS50850"/>
    </source>
</evidence>
<evidence type="ECO:0000256" key="1">
    <source>
        <dbReference type="ARBA" id="ARBA00022692"/>
    </source>
</evidence>
<dbReference type="InterPro" id="IPR011701">
    <property type="entry name" value="MFS"/>
</dbReference>
<feature type="transmembrane region" description="Helical" evidence="4">
    <location>
        <begin position="129"/>
        <end position="153"/>
    </location>
</feature>
<dbReference type="Gene3D" id="1.20.1250.20">
    <property type="entry name" value="MFS general substrate transporter like domains"/>
    <property type="match status" value="1"/>
</dbReference>
<dbReference type="CDD" id="cd17324">
    <property type="entry name" value="MFS_NepI_like"/>
    <property type="match status" value="1"/>
</dbReference>
<reference evidence="6" key="1">
    <citation type="journal article" date="2014" name="Int. J. Syst. Evol. Microbiol.">
        <title>Complete genome sequence of Corynebacterium casei LMG S-19264T (=DSM 44701T), isolated from a smear-ripened cheese.</title>
        <authorList>
            <consortium name="US DOE Joint Genome Institute (JGI-PGF)"/>
            <person name="Walter F."/>
            <person name="Albersmeier A."/>
            <person name="Kalinowski J."/>
            <person name="Ruckert C."/>
        </authorList>
    </citation>
    <scope>NUCLEOTIDE SEQUENCE</scope>
    <source>
        <strain evidence="6">CCM 7086</strain>
    </source>
</reference>
<feature type="transmembrane region" description="Helical" evidence="4">
    <location>
        <begin position="359"/>
        <end position="380"/>
    </location>
</feature>
<evidence type="ECO:0000256" key="2">
    <source>
        <dbReference type="ARBA" id="ARBA00022989"/>
    </source>
</evidence>
<dbReference type="GO" id="GO:0022857">
    <property type="term" value="F:transmembrane transporter activity"/>
    <property type="evidence" value="ECO:0007669"/>
    <property type="project" value="InterPro"/>
</dbReference>
<proteinExistence type="predicted"/>
<evidence type="ECO:0000313" key="7">
    <source>
        <dbReference type="Proteomes" id="UP000620266"/>
    </source>
</evidence>
<sequence length="391" mass="41725">MLRKTTVWIMAVTGGMVVANNYYNQPLLVEFAHTFGVTEKAAGPVAALTQFGYAVGMLLFLPLSDMFERRRMIRLLLLAATLALIATALSPSIHWLIVAGFAVGFTSVVPQLVTPFAAQLADPKERGSVVGIVMGGLLTGILLSRTIAGFVGAHLGWQAMYWIAAGLMVVLFFVLGRTLPQGPPTFEGSYGSLLKSLAELVRTQPVLRETSLVAALQFAAFSAFWTTLVFHLHSFPEQYGSDVAGMFGVIGVLGAMAAPYAGKLSDRTGARLTVMLSSIVFVLAFLAFAAFGYGLVGLAFGVVLLDLGMQSGHVSNMTRNFALKKEAMGRVNTVYNVTRFLGGGIGSVVGNVAWSHWRWPGVCAMGVVLCLLAVAVQLYYGRRYAAAAPAQ</sequence>
<organism evidence="6 7">
    <name type="scientific">Oxalicibacterium flavum</name>
    <dbReference type="NCBI Taxonomy" id="179467"/>
    <lineage>
        <taxon>Bacteria</taxon>
        <taxon>Pseudomonadati</taxon>
        <taxon>Pseudomonadota</taxon>
        <taxon>Betaproteobacteria</taxon>
        <taxon>Burkholderiales</taxon>
        <taxon>Oxalobacteraceae</taxon>
        <taxon>Oxalicibacterium</taxon>
    </lineage>
</organism>
<keyword evidence="1 4" id="KW-0812">Transmembrane</keyword>
<dbReference type="InterPro" id="IPR020846">
    <property type="entry name" value="MFS_dom"/>
</dbReference>
<dbReference type="PROSITE" id="PS50850">
    <property type="entry name" value="MFS"/>
    <property type="match status" value="1"/>
</dbReference>
<keyword evidence="2 4" id="KW-1133">Transmembrane helix</keyword>
<dbReference type="RefSeq" id="WP_188396373.1">
    <property type="nucleotide sequence ID" value="NZ_BMCG01000004.1"/>
</dbReference>
<dbReference type="PANTHER" id="PTHR42910:SF1">
    <property type="entry name" value="MAJOR FACILITATOR SUPERFAMILY (MFS) PROFILE DOMAIN-CONTAINING PROTEIN"/>
    <property type="match status" value="1"/>
</dbReference>
<feature type="transmembrane region" description="Helical" evidence="4">
    <location>
        <begin position="244"/>
        <end position="262"/>
    </location>
</feature>
<reference evidence="6" key="2">
    <citation type="submission" date="2020-09" db="EMBL/GenBank/DDBJ databases">
        <authorList>
            <person name="Sun Q."/>
            <person name="Sedlacek I."/>
        </authorList>
    </citation>
    <scope>NUCLEOTIDE SEQUENCE</scope>
    <source>
        <strain evidence="6">CCM 7086</strain>
    </source>
</reference>
<evidence type="ECO:0000256" key="3">
    <source>
        <dbReference type="ARBA" id="ARBA00023136"/>
    </source>
</evidence>
<feature type="domain" description="Major facilitator superfamily (MFS) profile" evidence="5">
    <location>
        <begin position="1"/>
        <end position="385"/>
    </location>
</feature>
<dbReference type="AlphaFoldDB" id="A0A8J2XYG4"/>
<dbReference type="Proteomes" id="UP000620266">
    <property type="component" value="Unassembled WGS sequence"/>
</dbReference>
<feature type="transmembrane region" description="Helical" evidence="4">
    <location>
        <begin position="95"/>
        <end position="117"/>
    </location>
</feature>
<feature type="transmembrane region" description="Helical" evidence="4">
    <location>
        <begin position="43"/>
        <end position="61"/>
    </location>
</feature>
<evidence type="ECO:0000313" key="6">
    <source>
        <dbReference type="EMBL" id="GGC13354.1"/>
    </source>
</evidence>
<keyword evidence="3 4" id="KW-0472">Membrane</keyword>
<gene>
    <name evidence="6" type="ORF">GCM10007205_22810</name>
</gene>
<feature type="transmembrane region" description="Helical" evidence="4">
    <location>
        <begin position="212"/>
        <end position="232"/>
    </location>
</feature>
<feature type="transmembrane region" description="Helical" evidence="4">
    <location>
        <begin position="159"/>
        <end position="176"/>
    </location>
</feature>
<dbReference type="InterPro" id="IPR036259">
    <property type="entry name" value="MFS_trans_sf"/>
</dbReference>
<dbReference type="EMBL" id="BMCG01000004">
    <property type="protein sequence ID" value="GGC13354.1"/>
    <property type="molecule type" value="Genomic_DNA"/>
</dbReference>
<accession>A0A8J2XYG4</accession>
<keyword evidence="7" id="KW-1185">Reference proteome</keyword>